<evidence type="ECO:0000313" key="6">
    <source>
        <dbReference type="EMBL" id="RII34668.1"/>
    </source>
</evidence>
<dbReference type="PROSITE" id="PS50893">
    <property type="entry name" value="ABC_TRANSPORTER_2"/>
    <property type="match status" value="1"/>
</dbReference>
<keyword evidence="5" id="KW-0378">Hydrolase</keyword>
<dbReference type="GO" id="GO:0016887">
    <property type="term" value="F:ATP hydrolysis activity"/>
    <property type="evidence" value="ECO:0007669"/>
    <property type="project" value="InterPro"/>
</dbReference>
<keyword evidence="7" id="KW-1185">Reference proteome</keyword>
<evidence type="ECO:0000259" key="4">
    <source>
        <dbReference type="PROSITE" id="PS50893"/>
    </source>
</evidence>
<dbReference type="SMART" id="SM00382">
    <property type="entry name" value="AAA"/>
    <property type="match status" value="1"/>
</dbReference>
<keyword evidence="3 5" id="KW-0067">ATP-binding</keyword>
<feature type="domain" description="ABC transporter" evidence="4">
    <location>
        <begin position="32"/>
        <end position="254"/>
    </location>
</feature>
<sequence length="259" mass="29018">MSNVDNKILYNSNETDTISAYKNDSLDNSPILECKNLFKTYANAEALKGINLTVNRGRIVGLLGPNGSGKSTLIKLANGLLTPSSGEILIAGNKPGVETKKIVSYLPERTYLNDWMKVSDIINFFKDFYDNFNPERAYNMLAKLNINPNDKLKTMSKGTKEKVQLILVMSREADLYLLDEPIAGVDPAARDYILNTIITNYNENATIIISTHLISDIERILDDVVFISYGNIFLTKSVDEIRESEGKSVDALFREVFRC</sequence>
<keyword evidence="2" id="KW-0547">Nucleotide-binding</keyword>
<dbReference type="CDD" id="cd03230">
    <property type="entry name" value="ABC_DR_subfamily_A"/>
    <property type="match status" value="1"/>
</dbReference>
<evidence type="ECO:0000313" key="5">
    <source>
        <dbReference type="EMBL" id="OPJ63145.1"/>
    </source>
</evidence>
<dbReference type="PANTHER" id="PTHR42939:SF1">
    <property type="entry name" value="ABC TRANSPORTER ATP-BINDING PROTEIN ALBC-RELATED"/>
    <property type="match status" value="1"/>
</dbReference>
<organism evidence="5 7">
    <name type="scientific">Clostridium chromiireducens</name>
    <dbReference type="NCBI Taxonomy" id="225345"/>
    <lineage>
        <taxon>Bacteria</taxon>
        <taxon>Bacillati</taxon>
        <taxon>Bacillota</taxon>
        <taxon>Clostridia</taxon>
        <taxon>Eubacteriales</taxon>
        <taxon>Clostridiaceae</taxon>
        <taxon>Clostridium</taxon>
    </lineage>
</organism>
<proteinExistence type="predicted"/>
<dbReference type="InterPro" id="IPR003593">
    <property type="entry name" value="AAA+_ATPase"/>
</dbReference>
<accession>A0A1V4ITL6</accession>
<reference evidence="6 8" key="2">
    <citation type="submission" date="2018-08" db="EMBL/GenBank/DDBJ databases">
        <title>Genome of Clostridium chromiireducens C1, DSM12136.</title>
        <authorList>
            <person name="Xing M."/>
            <person name="Wei Y."/>
            <person name="Ang E.L."/>
            <person name="Zhao H."/>
            <person name="Zhang Y."/>
        </authorList>
    </citation>
    <scope>NUCLEOTIDE SEQUENCE [LARGE SCALE GENOMIC DNA]</scope>
    <source>
        <strain evidence="6 8">C1</strain>
    </source>
</reference>
<keyword evidence="1" id="KW-0813">Transport</keyword>
<dbReference type="Proteomes" id="UP000265930">
    <property type="component" value="Unassembled WGS sequence"/>
</dbReference>
<dbReference type="PANTHER" id="PTHR42939">
    <property type="entry name" value="ABC TRANSPORTER ATP-BINDING PROTEIN ALBC-RELATED"/>
    <property type="match status" value="1"/>
</dbReference>
<evidence type="ECO:0000256" key="2">
    <source>
        <dbReference type="ARBA" id="ARBA00022741"/>
    </source>
</evidence>
<dbReference type="EMBL" id="QXDJ01000002">
    <property type="protein sequence ID" value="RII34668.1"/>
    <property type="molecule type" value="Genomic_DNA"/>
</dbReference>
<dbReference type="InterPro" id="IPR027417">
    <property type="entry name" value="P-loop_NTPase"/>
</dbReference>
<protein>
    <submittedName>
        <fullName evidence="6">ABC transporter ATP-binding protein</fullName>
    </submittedName>
    <submittedName>
        <fullName evidence="5">SkfA peptide export ATP-binding protein SkfE</fullName>
        <ecNumber evidence="5">3.6.3.25</ecNumber>
    </submittedName>
</protein>
<dbReference type="InterPro" id="IPR003439">
    <property type="entry name" value="ABC_transporter-like_ATP-bd"/>
</dbReference>
<dbReference type="SUPFAM" id="SSF52540">
    <property type="entry name" value="P-loop containing nucleoside triphosphate hydrolases"/>
    <property type="match status" value="1"/>
</dbReference>
<evidence type="ECO:0000256" key="1">
    <source>
        <dbReference type="ARBA" id="ARBA00022448"/>
    </source>
</evidence>
<dbReference type="EC" id="3.6.3.25" evidence="5"/>
<name>A0A1V4ITL6_9CLOT</name>
<dbReference type="AlphaFoldDB" id="A0A1V4ITL6"/>
<dbReference type="InterPro" id="IPR051782">
    <property type="entry name" value="ABC_Transporter_VariousFunc"/>
</dbReference>
<comment type="caution">
    <text evidence="5">The sequence shown here is derived from an EMBL/GenBank/DDBJ whole genome shotgun (WGS) entry which is preliminary data.</text>
</comment>
<dbReference type="Pfam" id="PF00005">
    <property type="entry name" value="ABC_tran"/>
    <property type="match status" value="1"/>
</dbReference>
<dbReference type="GO" id="GO:0005524">
    <property type="term" value="F:ATP binding"/>
    <property type="evidence" value="ECO:0007669"/>
    <property type="project" value="UniProtKB-KW"/>
</dbReference>
<dbReference type="EMBL" id="MZGT01000019">
    <property type="protein sequence ID" value="OPJ63145.1"/>
    <property type="molecule type" value="Genomic_DNA"/>
</dbReference>
<dbReference type="Proteomes" id="UP000191056">
    <property type="component" value="Unassembled WGS sequence"/>
</dbReference>
<gene>
    <name evidence="5" type="primary">skfE</name>
    <name evidence="5" type="ORF">CLCHR_17400</name>
    <name evidence="6" type="ORF">D2A34_05460</name>
</gene>
<evidence type="ECO:0000256" key="3">
    <source>
        <dbReference type="ARBA" id="ARBA00022840"/>
    </source>
</evidence>
<dbReference type="OrthoDB" id="9804819at2"/>
<dbReference type="STRING" id="225345.CLCHR_17400"/>
<dbReference type="Gene3D" id="3.40.50.300">
    <property type="entry name" value="P-loop containing nucleotide triphosphate hydrolases"/>
    <property type="match status" value="1"/>
</dbReference>
<reference evidence="5 7" key="1">
    <citation type="submission" date="2017-03" db="EMBL/GenBank/DDBJ databases">
        <title>Genome sequence of Clostridium chromiireducens DSM 23318.</title>
        <authorList>
            <person name="Poehlein A."/>
            <person name="Daniel R."/>
        </authorList>
    </citation>
    <scope>NUCLEOTIDE SEQUENCE [LARGE SCALE GENOMIC DNA]</scope>
    <source>
        <strain evidence="5 7">DSM 23318</strain>
    </source>
</reference>
<evidence type="ECO:0000313" key="7">
    <source>
        <dbReference type="Proteomes" id="UP000191056"/>
    </source>
</evidence>
<evidence type="ECO:0000313" key="8">
    <source>
        <dbReference type="Proteomes" id="UP000265930"/>
    </source>
</evidence>